<feature type="region of interest" description="Disordered" evidence="1">
    <location>
        <begin position="308"/>
        <end position="349"/>
    </location>
</feature>
<dbReference type="AlphaFoldDB" id="A0A0R3SE77"/>
<dbReference type="OrthoDB" id="6249863at2759"/>
<dbReference type="STRING" id="6216.A0A0R3SE77"/>
<name>A0A0R3SE77_HYMDI</name>
<organism evidence="4">
    <name type="scientific">Hymenolepis diminuta</name>
    <name type="common">Rat tapeworm</name>
    <dbReference type="NCBI Taxonomy" id="6216"/>
    <lineage>
        <taxon>Eukaryota</taxon>
        <taxon>Metazoa</taxon>
        <taxon>Spiralia</taxon>
        <taxon>Lophotrochozoa</taxon>
        <taxon>Platyhelminthes</taxon>
        <taxon>Cestoda</taxon>
        <taxon>Eucestoda</taxon>
        <taxon>Cyclophyllidea</taxon>
        <taxon>Hymenolepididae</taxon>
        <taxon>Hymenolepis</taxon>
    </lineage>
</organism>
<evidence type="ECO:0000313" key="3">
    <source>
        <dbReference type="Proteomes" id="UP000274504"/>
    </source>
</evidence>
<gene>
    <name evidence="2" type="ORF">HDID_LOCUS3052</name>
</gene>
<reference evidence="4" key="1">
    <citation type="submission" date="2017-02" db="UniProtKB">
        <authorList>
            <consortium name="WormBaseParasite"/>
        </authorList>
    </citation>
    <scope>IDENTIFICATION</scope>
</reference>
<dbReference type="WBParaSite" id="HDID_0000305401-mRNA-1">
    <property type="protein sequence ID" value="HDID_0000305401-mRNA-1"/>
    <property type="gene ID" value="HDID_0000305401"/>
</dbReference>
<reference evidence="2 3" key="2">
    <citation type="submission" date="2018-11" db="EMBL/GenBank/DDBJ databases">
        <authorList>
            <consortium name="Pathogen Informatics"/>
        </authorList>
    </citation>
    <scope>NUCLEOTIDE SEQUENCE [LARGE SCALE GENOMIC DNA]</scope>
</reference>
<proteinExistence type="predicted"/>
<feature type="compositionally biased region" description="Basic and acidic residues" evidence="1">
    <location>
        <begin position="340"/>
        <end position="349"/>
    </location>
</feature>
<protein>
    <submittedName>
        <fullName evidence="4">Non-specific serine/threonine protein kinase</fullName>
    </submittedName>
</protein>
<dbReference type="Proteomes" id="UP000274504">
    <property type="component" value="Unassembled WGS sequence"/>
</dbReference>
<sequence>MLLRSRSYKERSRSSEVPPLLTCNVKTEGEKLMRKFIEKGYTFAGLLLNIILSYTRSDKLSKEFFKSTILWNVGDTKNQVDKLTCPLLSFFSLLSEWAGLNQADSSTTRNFLKDCLEDVLDTITKLSSWSERKKALVNILWLLKREETLMKSEDGVMREAWFNHVVNAVLPKFTDLLLVLVEEPGELDAFNVALHIFETINLNFQGFSRSAADSIIIGRMLSSLSAVLLDKVDKTTFETRERILGPYQRVLTLLENLSNSSKLIRSTTLVHLAQAACEKYVPKEHFLVFEPSVVCTLQDSTQSMSDLLLDNPPPEPTTKVTVTKGQLIRRNPPAANSGSGDKKDDAHSSEYKPSTALWVHLVRRLLMGSETKEFDFVQQLCFGSILEDRILAHGIQLRQTDFAKLSPPALRTSKDLPEAQLQQQNPDQFDLGYHWLQLRQTYLHIQTAPKVQPNTKVVINEPYEPDLDRIMALLKVFVPEWKEGRPTNSEQLSSILANSEVSSPFPAPRLILGLLLGLEAAWNSPLAPQVPLPTFEDEKEVQSTLGGFPIPGFPSLAKQRARSMAVNNGHRSIDTKSKLYKATEFLITRLAQYPYIPPSKKDAPEQKLPPPPIENLLQLLTPREMKFFINDIRNRIRDCVADKGGASNGFFTITPEILCAVTESHMMEEGIPELFPRLLAQYTSPLPHPAMEKITEHLERILSLKEVSVNEAPIIKIKSDGEVEDENELDKTINLEESCDINIIQ</sequence>
<evidence type="ECO:0000313" key="2">
    <source>
        <dbReference type="EMBL" id="VDL26794.1"/>
    </source>
</evidence>
<dbReference type="EMBL" id="UYSG01000859">
    <property type="protein sequence ID" value="VDL26794.1"/>
    <property type="molecule type" value="Genomic_DNA"/>
</dbReference>
<evidence type="ECO:0000313" key="4">
    <source>
        <dbReference type="WBParaSite" id="HDID_0000305401-mRNA-1"/>
    </source>
</evidence>
<evidence type="ECO:0000256" key="1">
    <source>
        <dbReference type="SAM" id="MobiDB-lite"/>
    </source>
</evidence>
<accession>A0A0R3SE77</accession>